<evidence type="ECO:0000313" key="2">
    <source>
        <dbReference type="EMBL" id="NIE49658.1"/>
    </source>
</evidence>
<sequence length="91" mass="10355">MTLPSFILAFSSFFFFFLNFAHFIKEVIISSILEAESFGFLGSGSFVVLVNSWIVEPWLVSSWLLDAWLVDDWLVDAWLGGLLMELLQSCP</sequence>
<protein>
    <submittedName>
        <fullName evidence="2">Putative membrane protein</fullName>
    </submittedName>
</protein>
<accession>A0A6G5AGE3</accession>
<reference evidence="2" key="1">
    <citation type="submission" date="2020-03" db="EMBL/GenBank/DDBJ databases">
        <title>A transcriptome and proteome of the tick Rhipicephalus microplus shaped by the genetic composition of its hosts and developmental stage.</title>
        <authorList>
            <person name="Garcia G.R."/>
            <person name="Ribeiro J.M.C."/>
            <person name="Maruyama S.R."/>
            <person name="Gardinasse L.G."/>
            <person name="Nelson K."/>
            <person name="Ferreira B.R."/>
            <person name="Andrade T.G."/>
            <person name="Santos I.K.F.M."/>
        </authorList>
    </citation>
    <scope>NUCLEOTIDE SEQUENCE</scope>
    <source>
        <strain evidence="2">NSGR</strain>
        <tissue evidence="2">Salivary glands</tissue>
    </source>
</reference>
<keyword evidence="1" id="KW-0472">Membrane</keyword>
<evidence type="ECO:0000256" key="1">
    <source>
        <dbReference type="SAM" id="Phobius"/>
    </source>
</evidence>
<feature type="transmembrane region" description="Helical" evidence="1">
    <location>
        <begin position="6"/>
        <end position="24"/>
    </location>
</feature>
<keyword evidence="1" id="KW-0812">Transmembrane</keyword>
<name>A0A6G5AGE3_RHIMP</name>
<dbReference type="EMBL" id="GIKN01007385">
    <property type="protein sequence ID" value="NIE49658.1"/>
    <property type="molecule type" value="Transcribed_RNA"/>
</dbReference>
<keyword evidence="1" id="KW-1133">Transmembrane helix</keyword>
<dbReference type="AlphaFoldDB" id="A0A6G5AGE3"/>
<organism evidence="2">
    <name type="scientific">Rhipicephalus microplus</name>
    <name type="common">Cattle tick</name>
    <name type="synonym">Boophilus microplus</name>
    <dbReference type="NCBI Taxonomy" id="6941"/>
    <lineage>
        <taxon>Eukaryota</taxon>
        <taxon>Metazoa</taxon>
        <taxon>Ecdysozoa</taxon>
        <taxon>Arthropoda</taxon>
        <taxon>Chelicerata</taxon>
        <taxon>Arachnida</taxon>
        <taxon>Acari</taxon>
        <taxon>Parasitiformes</taxon>
        <taxon>Ixodida</taxon>
        <taxon>Ixodoidea</taxon>
        <taxon>Ixodidae</taxon>
        <taxon>Rhipicephalinae</taxon>
        <taxon>Rhipicephalus</taxon>
        <taxon>Boophilus</taxon>
    </lineage>
</organism>
<feature type="transmembrane region" description="Helical" evidence="1">
    <location>
        <begin position="36"/>
        <end position="55"/>
    </location>
</feature>
<proteinExistence type="predicted"/>